<name>B3JEJ4_9BACT</name>
<sequence length="43" mass="5290">MLLCKKHHLLLPDSSRYFLKICTNSFQDFKSEFLFFYEGWQEV</sequence>
<dbReference type="AlphaFoldDB" id="B3JEJ4"/>
<gene>
    <name evidence="1" type="ORF">BACCOP_00286</name>
</gene>
<evidence type="ECO:0000313" key="2">
    <source>
        <dbReference type="Proteomes" id="UP000003146"/>
    </source>
</evidence>
<dbReference type="EMBL" id="ABIY02000033">
    <property type="protein sequence ID" value="EDV02603.1"/>
    <property type="molecule type" value="Genomic_DNA"/>
</dbReference>
<evidence type="ECO:0000313" key="1">
    <source>
        <dbReference type="EMBL" id="EDV02603.1"/>
    </source>
</evidence>
<organism evidence="1 2">
    <name type="scientific">Phocaeicola coprocola DSM 17136</name>
    <dbReference type="NCBI Taxonomy" id="470145"/>
    <lineage>
        <taxon>Bacteria</taxon>
        <taxon>Pseudomonadati</taxon>
        <taxon>Bacteroidota</taxon>
        <taxon>Bacteroidia</taxon>
        <taxon>Bacteroidales</taxon>
        <taxon>Bacteroidaceae</taxon>
        <taxon>Phocaeicola</taxon>
    </lineage>
</organism>
<reference evidence="1 2" key="1">
    <citation type="submission" date="2008-04" db="EMBL/GenBank/DDBJ databases">
        <title>Draft genome sequence of Bacteroides coprocola (DSM 17136).</title>
        <authorList>
            <person name="Sudarsanam P."/>
            <person name="Ley R."/>
            <person name="Guruge J."/>
            <person name="Turnbaugh P.J."/>
            <person name="Mahowald M."/>
            <person name="Liep D."/>
            <person name="Gordon J."/>
        </authorList>
    </citation>
    <scope>NUCLEOTIDE SEQUENCE [LARGE SCALE GENOMIC DNA]</scope>
    <source>
        <strain evidence="1 2">DSM 17136</strain>
    </source>
</reference>
<protein>
    <submittedName>
        <fullName evidence="1">Uncharacterized protein</fullName>
    </submittedName>
</protein>
<proteinExistence type="predicted"/>
<dbReference type="Proteomes" id="UP000003146">
    <property type="component" value="Unassembled WGS sequence"/>
</dbReference>
<comment type="caution">
    <text evidence="1">The sequence shown here is derived from an EMBL/GenBank/DDBJ whole genome shotgun (WGS) entry which is preliminary data.</text>
</comment>
<dbReference type="HOGENOM" id="CLU_3229484_0_0_10"/>
<reference evidence="1 2" key="2">
    <citation type="submission" date="2008-04" db="EMBL/GenBank/DDBJ databases">
        <authorList>
            <person name="Fulton L."/>
            <person name="Clifton S."/>
            <person name="Fulton B."/>
            <person name="Xu J."/>
            <person name="Minx P."/>
            <person name="Pepin K.H."/>
            <person name="Johnson M."/>
            <person name="Thiruvilangam P."/>
            <person name="Bhonagiri V."/>
            <person name="Nash W.E."/>
            <person name="Mardis E.R."/>
            <person name="Wilson R.K."/>
        </authorList>
    </citation>
    <scope>NUCLEOTIDE SEQUENCE [LARGE SCALE GENOMIC DNA]</scope>
    <source>
        <strain evidence="1 2">DSM 17136</strain>
    </source>
</reference>
<accession>B3JEJ4</accession>
<dbReference type="STRING" id="470145.BACCOP_00286"/>